<dbReference type="AlphaFoldDB" id="A0A8H7BRV2"/>
<name>A0A8H7BRV2_9FUNG</name>
<comment type="caution">
    <text evidence="1">The sequence shown here is derived from an EMBL/GenBank/DDBJ whole genome shotgun (WGS) entry which is preliminary data.</text>
</comment>
<protein>
    <submittedName>
        <fullName evidence="1">Uncharacterized protein</fullName>
    </submittedName>
</protein>
<dbReference type="PANTHER" id="PTHR32285:SF48">
    <property type="entry name" value="PROTEIN TRICHOME BIREFRINGENCE-LIKE 19"/>
    <property type="match status" value="1"/>
</dbReference>
<organism evidence="1 2">
    <name type="scientific">Apophysomyces ossiformis</name>
    <dbReference type="NCBI Taxonomy" id="679940"/>
    <lineage>
        <taxon>Eukaryota</taxon>
        <taxon>Fungi</taxon>
        <taxon>Fungi incertae sedis</taxon>
        <taxon>Mucoromycota</taxon>
        <taxon>Mucoromycotina</taxon>
        <taxon>Mucoromycetes</taxon>
        <taxon>Mucorales</taxon>
        <taxon>Mucorineae</taxon>
        <taxon>Mucoraceae</taxon>
        <taxon>Apophysomyces</taxon>
    </lineage>
</organism>
<reference evidence="1" key="1">
    <citation type="submission" date="2020-01" db="EMBL/GenBank/DDBJ databases">
        <title>Genome Sequencing of Three Apophysomyces-Like Fungal Strains Confirms a Novel Fungal Genus in the Mucoromycota with divergent Burkholderia-like Endosymbiotic Bacteria.</title>
        <authorList>
            <person name="Stajich J.E."/>
            <person name="Macias A.M."/>
            <person name="Carter-House D."/>
            <person name="Lovett B."/>
            <person name="Kasson L.R."/>
            <person name="Berry K."/>
            <person name="Grigoriev I."/>
            <person name="Chang Y."/>
            <person name="Spatafora J."/>
            <person name="Kasson M.T."/>
        </authorList>
    </citation>
    <scope>NUCLEOTIDE SEQUENCE</scope>
    <source>
        <strain evidence="1">NRRL A-21654</strain>
    </source>
</reference>
<dbReference type="Proteomes" id="UP000605846">
    <property type="component" value="Unassembled WGS sequence"/>
</dbReference>
<gene>
    <name evidence="1" type="ORF">EC973_000325</name>
</gene>
<sequence length="411" mass="46632">MTYCAIVVALYQTVRQLWADNEPLPPEKPLQKPTVSEHDDGRYNDFPWYKTQHRRTQFQSNYTTSHLSTTERRQLHAAAVERAREHALEMLGVIEGISGTRYRTREEAERFRAQVDCWTQGRWEHTPGFRLTHRQDAVFGGCDKKFYKSHGSTEQREAVEYSWTPSSSTCALAKVDPLKWCEVLKGRHMLLVGDLVHYQLHDLLLDALRDGPTECFGELNCKDHTLCSDPDVRLRFLRNDILSTARKVEKAGGHPSVGIVQWPFVTSNILTAYPILILNRSPVVEDDATFLHDLAWTMKVIRRTVPNALIIYRSSSIGHPYCDDANGPMPSHLADGQLKNLPYGWSELSRRNAIARVVVETAGGLFVDLAALTDLRPDGHVGGQDCLRYCIPGPADAWIHVLYNVFLGLEK</sequence>
<accession>A0A8H7BRV2</accession>
<evidence type="ECO:0000313" key="2">
    <source>
        <dbReference type="Proteomes" id="UP000605846"/>
    </source>
</evidence>
<dbReference type="OrthoDB" id="630188at2759"/>
<dbReference type="GO" id="GO:0016413">
    <property type="term" value="F:O-acetyltransferase activity"/>
    <property type="evidence" value="ECO:0007669"/>
    <property type="project" value="InterPro"/>
</dbReference>
<proteinExistence type="predicted"/>
<dbReference type="EMBL" id="JABAYA010000101">
    <property type="protein sequence ID" value="KAF7725237.1"/>
    <property type="molecule type" value="Genomic_DNA"/>
</dbReference>
<dbReference type="InterPro" id="IPR029962">
    <property type="entry name" value="TBL"/>
</dbReference>
<dbReference type="PANTHER" id="PTHR32285">
    <property type="entry name" value="PROTEIN TRICHOME BIREFRINGENCE-LIKE 9-RELATED"/>
    <property type="match status" value="1"/>
</dbReference>
<evidence type="ECO:0000313" key="1">
    <source>
        <dbReference type="EMBL" id="KAF7725237.1"/>
    </source>
</evidence>
<keyword evidence="2" id="KW-1185">Reference proteome</keyword>